<dbReference type="InterPro" id="IPR001173">
    <property type="entry name" value="Glyco_trans_2-like"/>
</dbReference>
<dbReference type="InterPro" id="IPR029044">
    <property type="entry name" value="Nucleotide-diphossugar_trans"/>
</dbReference>
<evidence type="ECO:0000313" key="2">
    <source>
        <dbReference type="EMBL" id="SDB79871.1"/>
    </source>
</evidence>
<dbReference type="Pfam" id="PF00535">
    <property type="entry name" value="Glycos_transf_2"/>
    <property type="match status" value="1"/>
</dbReference>
<dbReference type="PANTHER" id="PTHR43685:SF2">
    <property type="entry name" value="GLYCOSYLTRANSFERASE 2-LIKE DOMAIN-CONTAINING PROTEIN"/>
    <property type="match status" value="1"/>
</dbReference>
<feature type="domain" description="Glycosyltransferase 2-like" evidence="1">
    <location>
        <begin position="17"/>
        <end position="129"/>
    </location>
</feature>
<dbReference type="EMBL" id="FMYF01000001">
    <property type="protein sequence ID" value="SDB79871.1"/>
    <property type="molecule type" value="Genomic_DNA"/>
</dbReference>
<keyword evidence="3" id="KW-1185">Reference proteome</keyword>
<reference evidence="2 3" key="1">
    <citation type="submission" date="2016-06" db="EMBL/GenBank/DDBJ databases">
        <authorList>
            <person name="Olsen C.W."/>
            <person name="Carey S."/>
            <person name="Hinshaw L."/>
            <person name="Karasin A.I."/>
        </authorList>
    </citation>
    <scope>NUCLEOTIDE SEQUENCE [LARGE SCALE GENOMIC DNA]</scope>
    <source>
        <strain evidence="2 3">LZ-22</strain>
    </source>
</reference>
<evidence type="ECO:0000259" key="1">
    <source>
        <dbReference type="Pfam" id="PF00535"/>
    </source>
</evidence>
<dbReference type="InterPro" id="IPR050834">
    <property type="entry name" value="Glycosyltransf_2"/>
</dbReference>
<protein>
    <submittedName>
        <fullName evidence="2">Glycosyl transferase family 2</fullName>
    </submittedName>
</protein>
<name>A0A1G6GD03_9ACTN</name>
<dbReference type="Gene3D" id="3.90.550.10">
    <property type="entry name" value="Spore Coat Polysaccharide Biosynthesis Protein SpsA, Chain A"/>
    <property type="match status" value="1"/>
</dbReference>
<dbReference type="Proteomes" id="UP000199086">
    <property type="component" value="Unassembled WGS sequence"/>
</dbReference>
<evidence type="ECO:0000313" key="3">
    <source>
        <dbReference type="Proteomes" id="UP000199086"/>
    </source>
</evidence>
<gene>
    <name evidence="2" type="ORF">GA0111570_101142</name>
</gene>
<dbReference type="STRING" id="1577474.GA0111570_101142"/>
<keyword evidence="2" id="KW-0808">Transferase</keyword>
<dbReference type="AlphaFoldDB" id="A0A1G6GD03"/>
<sequence length="353" mass="38490">MIVESVEKSTLGSAPVTVVIPLYNGARFIEETLTSIERQTLPPQQVIVVDDGSTDGGPDLVLSHPLGATLLEQSHLGVAVARNNGLAATRTPWVAFLDQDDLWHPERVARLIAWVVEHPEDKIVATSEIAFSAVEEVNSLAAQDELVGAWASVVVPENGAYERLCREADVTGSEEVTHADHRDMLRGPITVTTSLLADAHTLRLAGGFAPHALAMDDYWLLVNAARLHPIAKIDQPTIFYRVHAGATSRTTRLALPFLSSAVALRYGGGMAAAEEALARESTGPLHDHLFTELVRSAGFKDPRVRSAARDLAGLLWQDGKRAELRKDSIRRRASWLVPIVRGLRSRVDQRARV</sequence>
<organism evidence="2 3">
    <name type="scientific">Raineyella antarctica</name>
    <dbReference type="NCBI Taxonomy" id="1577474"/>
    <lineage>
        <taxon>Bacteria</taxon>
        <taxon>Bacillati</taxon>
        <taxon>Actinomycetota</taxon>
        <taxon>Actinomycetes</taxon>
        <taxon>Propionibacteriales</taxon>
        <taxon>Propionibacteriaceae</taxon>
        <taxon>Raineyella</taxon>
    </lineage>
</organism>
<dbReference type="CDD" id="cd00761">
    <property type="entry name" value="Glyco_tranf_GTA_type"/>
    <property type="match status" value="1"/>
</dbReference>
<accession>A0A1G6GD03</accession>
<dbReference type="GO" id="GO:0016740">
    <property type="term" value="F:transferase activity"/>
    <property type="evidence" value="ECO:0007669"/>
    <property type="project" value="UniProtKB-KW"/>
</dbReference>
<dbReference type="SUPFAM" id="SSF53448">
    <property type="entry name" value="Nucleotide-diphospho-sugar transferases"/>
    <property type="match status" value="1"/>
</dbReference>
<dbReference type="PANTHER" id="PTHR43685">
    <property type="entry name" value="GLYCOSYLTRANSFERASE"/>
    <property type="match status" value="1"/>
</dbReference>
<proteinExistence type="predicted"/>